<keyword evidence="2" id="KW-1185">Reference proteome</keyword>
<organism evidence="1 2">
    <name type="scientific">Chryseobacterium phosphatilyticum</name>
    <dbReference type="NCBI Taxonomy" id="475075"/>
    <lineage>
        <taxon>Bacteria</taxon>
        <taxon>Pseudomonadati</taxon>
        <taxon>Bacteroidota</taxon>
        <taxon>Flavobacteriia</taxon>
        <taxon>Flavobacteriales</taxon>
        <taxon>Weeksellaceae</taxon>
        <taxon>Chryseobacterium group</taxon>
        <taxon>Chryseobacterium</taxon>
    </lineage>
</organism>
<gene>
    <name evidence="1" type="ORF">C1631_023810</name>
</gene>
<evidence type="ECO:0000313" key="1">
    <source>
        <dbReference type="EMBL" id="PWN57245.1"/>
    </source>
</evidence>
<proteinExistence type="predicted"/>
<dbReference type="GO" id="GO:0005975">
    <property type="term" value="P:carbohydrate metabolic process"/>
    <property type="evidence" value="ECO:0007669"/>
    <property type="project" value="InterPro"/>
</dbReference>
<dbReference type="RefSeq" id="WP_228441545.1">
    <property type="nucleotide sequence ID" value="NZ_PPED02000127.1"/>
</dbReference>
<accession>A0A316W9A3</accession>
<comment type="caution">
    <text evidence="1">The sequence shown here is derived from an EMBL/GenBank/DDBJ whole genome shotgun (WGS) entry which is preliminary data.</text>
</comment>
<name>A0A316W9A3_9FLAO</name>
<dbReference type="AlphaFoldDB" id="A0A316W9A3"/>
<evidence type="ECO:0000313" key="2">
    <source>
        <dbReference type="Proteomes" id="UP000236594"/>
    </source>
</evidence>
<dbReference type="GO" id="GO:0009044">
    <property type="term" value="F:xylan 1,4-beta-xylosidase activity"/>
    <property type="evidence" value="ECO:0007669"/>
    <property type="project" value="InterPro"/>
</dbReference>
<feature type="non-terminal residue" evidence="1">
    <location>
        <position position="1"/>
    </location>
</feature>
<dbReference type="Pfam" id="PF03512">
    <property type="entry name" value="Glyco_hydro_52"/>
    <property type="match status" value="1"/>
</dbReference>
<dbReference type="InterPro" id="IPR000852">
    <property type="entry name" value="Glyco_hydro_52"/>
</dbReference>
<sequence>LGPVGSLVAEVPAGEKRTYRFAVCFHRSGLVTAGMDASYYYTRYFSNIEEVAAFALDNFDELVRRADESDRMVDETELSDDQKFMLAHATRSYYGCTQLLDAGGEPFWVVNEGEYRMMNTFDLTVDQLFFELKMNPWTVRNEL</sequence>
<feature type="non-terminal residue" evidence="1">
    <location>
        <position position="143"/>
    </location>
</feature>
<reference evidence="1 2" key="1">
    <citation type="submission" date="2018-04" db="EMBL/GenBank/DDBJ databases">
        <title>Draft Genome Sequence of Phosphate-Solubilizing Chryseobacterium sp. ISE14 that is a Biocontrol and Plant Growth-Promoting Rhizobacterium Isolated from Cucumber.</title>
        <authorList>
            <person name="Jeong J.-J."/>
            <person name="Sang M.K."/>
            <person name="Choi I.-G."/>
            <person name="Kim K.D."/>
        </authorList>
    </citation>
    <scope>NUCLEOTIDE SEQUENCE [LARGE SCALE GENOMIC DNA]</scope>
    <source>
        <strain evidence="1 2">ISE14</strain>
    </source>
</reference>
<dbReference type="EMBL" id="PPED02000127">
    <property type="protein sequence ID" value="PWN57245.1"/>
    <property type="molecule type" value="Genomic_DNA"/>
</dbReference>
<protein>
    <submittedName>
        <fullName evidence="1">Beta-xylosidase</fullName>
    </submittedName>
</protein>
<dbReference type="Proteomes" id="UP000236594">
    <property type="component" value="Unassembled WGS sequence"/>
</dbReference>
<dbReference type="PRINTS" id="PR00845">
    <property type="entry name" value="GLHYDRLASE52"/>
</dbReference>